<sequence length="522" mass="57630">MKKLQSKAQDTKTMGTSISSSGTRRHKKQQQQQHKPLVKTNVEKNGSELPRSPPLLLSKKSTSPSSSSSTKPTKRQQQHATTLDFDKPLLIIPPPRSVWHAGSVQLVKWSKTYARRLPKDTTVDIILADAKTNQKIVSLKRFIPFRKGSAQVWVPSKIPDNEDASASYVLVLDLFHGKSQQPITVDSSKVAAAAGASLSSEPAHSSSETHLASTATTTTAATATTSTQSNGAATGAGRGGRARTITPEAIAPATGQGASSKKSLPSILRRSDINIYKRAIPPSSSMTTTTTTSSSATTERENHRIAANAASARADTLPQPYTGHQHNEYDDDYHNANQEAPVFNDFDNYLRQEYPNVIQPIELEHSFGVHQKVYSRAPYTLEWKLPTRAAELLDYTSTRLRLLANKDIDWSQYQHIRDNTMSYQAKILVELVRDAGMESVSVLARNVPAETKFQYLQIQEHVEPAFYRLRVQMLVAEVAGSAVNDEKDEDPILHAWDFAKGAKIIDRYESITRKFWVSAGAL</sequence>
<dbReference type="Proteomes" id="UP001194580">
    <property type="component" value="Unassembled WGS sequence"/>
</dbReference>
<dbReference type="AlphaFoldDB" id="A0AAD4DCM6"/>
<organism evidence="2 3">
    <name type="scientific">Linnemannia exigua</name>
    <dbReference type="NCBI Taxonomy" id="604196"/>
    <lineage>
        <taxon>Eukaryota</taxon>
        <taxon>Fungi</taxon>
        <taxon>Fungi incertae sedis</taxon>
        <taxon>Mucoromycota</taxon>
        <taxon>Mortierellomycotina</taxon>
        <taxon>Mortierellomycetes</taxon>
        <taxon>Mortierellales</taxon>
        <taxon>Mortierellaceae</taxon>
        <taxon>Linnemannia</taxon>
    </lineage>
</organism>
<name>A0AAD4DCM6_9FUNG</name>
<reference evidence="2" key="1">
    <citation type="journal article" date="2020" name="Fungal Divers.">
        <title>Resolving the Mortierellaceae phylogeny through synthesis of multi-gene phylogenetics and phylogenomics.</title>
        <authorList>
            <person name="Vandepol N."/>
            <person name="Liber J."/>
            <person name="Desiro A."/>
            <person name="Na H."/>
            <person name="Kennedy M."/>
            <person name="Barry K."/>
            <person name="Grigoriev I.V."/>
            <person name="Miller A.N."/>
            <person name="O'Donnell K."/>
            <person name="Stajich J.E."/>
            <person name="Bonito G."/>
        </authorList>
    </citation>
    <scope>NUCLEOTIDE SEQUENCE</scope>
    <source>
        <strain evidence="2">NRRL 28262</strain>
    </source>
</reference>
<feature type="compositionally biased region" description="Polar residues" evidence="1">
    <location>
        <begin position="1"/>
        <end position="22"/>
    </location>
</feature>
<feature type="region of interest" description="Disordered" evidence="1">
    <location>
        <begin position="199"/>
        <end position="242"/>
    </location>
</feature>
<feature type="compositionally biased region" description="Low complexity" evidence="1">
    <location>
        <begin position="283"/>
        <end position="297"/>
    </location>
</feature>
<feature type="region of interest" description="Disordered" evidence="1">
    <location>
        <begin position="1"/>
        <end position="86"/>
    </location>
</feature>
<protein>
    <submittedName>
        <fullName evidence="2">Uncharacterized protein</fullName>
    </submittedName>
</protein>
<gene>
    <name evidence="2" type="ORF">BGZ95_009574</name>
</gene>
<evidence type="ECO:0000256" key="1">
    <source>
        <dbReference type="SAM" id="MobiDB-lite"/>
    </source>
</evidence>
<feature type="compositionally biased region" description="Low complexity" evidence="1">
    <location>
        <begin position="54"/>
        <end position="71"/>
    </location>
</feature>
<dbReference type="EMBL" id="JAAAIL010000575">
    <property type="protein sequence ID" value="KAG0274659.1"/>
    <property type="molecule type" value="Genomic_DNA"/>
</dbReference>
<proteinExistence type="predicted"/>
<keyword evidence="3" id="KW-1185">Reference proteome</keyword>
<feature type="region of interest" description="Disordered" evidence="1">
    <location>
        <begin position="281"/>
        <end position="301"/>
    </location>
</feature>
<evidence type="ECO:0000313" key="2">
    <source>
        <dbReference type="EMBL" id="KAG0274659.1"/>
    </source>
</evidence>
<evidence type="ECO:0000313" key="3">
    <source>
        <dbReference type="Proteomes" id="UP001194580"/>
    </source>
</evidence>
<accession>A0AAD4DCM6</accession>
<comment type="caution">
    <text evidence="2">The sequence shown here is derived from an EMBL/GenBank/DDBJ whole genome shotgun (WGS) entry which is preliminary data.</text>
</comment>
<feature type="compositionally biased region" description="Low complexity" evidence="1">
    <location>
        <begin position="199"/>
        <end position="233"/>
    </location>
</feature>